<dbReference type="RefSeq" id="WP_079564517.1">
    <property type="nucleotide sequence ID" value="NZ_LT670818.1"/>
</dbReference>
<accession>A0A1M5H1Q6</accession>
<name>A0A1M5H1Q6_9BRAD</name>
<dbReference type="SUPFAM" id="SSF48452">
    <property type="entry name" value="TPR-like"/>
    <property type="match status" value="2"/>
</dbReference>
<evidence type="ECO:0000256" key="1">
    <source>
        <dbReference type="SAM" id="SignalP"/>
    </source>
</evidence>
<proteinExistence type="predicted"/>
<dbReference type="Gene3D" id="1.25.40.10">
    <property type="entry name" value="Tetratricopeptide repeat domain"/>
    <property type="match status" value="2"/>
</dbReference>
<protein>
    <submittedName>
        <fullName evidence="2">Uncharacterized protein</fullName>
    </submittedName>
</protein>
<gene>
    <name evidence="2" type="ORF">SAMN05444169_0528</name>
</gene>
<reference evidence="2 3" key="1">
    <citation type="submission" date="2016-11" db="EMBL/GenBank/DDBJ databases">
        <authorList>
            <person name="Jaros S."/>
            <person name="Januszkiewicz K."/>
            <person name="Wedrychowicz H."/>
        </authorList>
    </citation>
    <scope>NUCLEOTIDE SEQUENCE [LARGE SCALE GENOMIC DNA]</scope>
    <source>
        <strain evidence="2 3">GAS242</strain>
    </source>
</reference>
<feature type="signal peptide" evidence="1">
    <location>
        <begin position="1"/>
        <end position="25"/>
    </location>
</feature>
<sequence length="533" mass="59108">MNTQSWRISFAAGLIAAALTSGAIAQQDEKLGKVVFPTSCDPNVQAEFDRGVAMLHSYWFLKARRTFEGILQQDPTCAMAHWGVAMDFLGNTLATTPTRTDAQAAWDALEKARVTGAKTQRERDWIEALSAYFRDYDKVAVDARLAAYNAAMERMAQSYPNDYEIQVFYALTLQASAPKNDLTYANQIKSATLLEKLFEQNPQHPGVTHYLIHAYDFAPLAEKGIASARRYASIAPAVPHARHMPSHIYSMVGLWEESIASNATALEVQPDYYHASDFTVYAHLQLAQDAKADAMIKKSLATADRGDRPINFVNFTAKAAMPARYVLERADWAGAAALPMTPTQYPMADSLIRFTRGLGMARTGDLAGAKEEIEAMKALRTTLQRADQSYWADRTEEQMLAVSAWVALKEGAGDQALRFMRAAADSEDGSLKHVAMENRLYPFRELLAELLLETGQPAAALNEFETALKQTPNRFRAFWGAARAADSAGDRQKASEYFGKLVDLAKNADTERQEIREAKAYSRRDDTIGGVRK</sequence>
<evidence type="ECO:0000313" key="3">
    <source>
        <dbReference type="Proteomes" id="UP000190675"/>
    </source>
</evidence>
<dbReference type="PANTHER" id="PTHR45588">
    <property type="entry name" value="TPR DOMAIN-CONTAINING PROTEIN"/>
    <property type="match status" value="1"/>
</dbReference>
<organism evidence="2 3">
    <name type="scientific">Bradyrhizobium erythrophlei</name>
    <dbReference type="NCBI Taxonomy" id="1437360"/>
    <lineage>
        <taxon>Bacteria</taxon>
        <taxon>Pseudomonadati</taxon>
        <taxon>Pseudomonadota</taxon>
        <taxon>Alphaproteobacteria</taxon>
        <taxon>Hyphomicrobiales</taxon>
        <taxon>Nitrobacteraceae</taxon>
        <taxon>Bradyrhizobium</taxon>
    </lineage>
</organism>
<dbReference type="AlphaFoldDB" id="A0A1M5H1Q6"/>
<dbReference type="EMBL" id="LT670818">
    <property type="protein sequence ID" value="SHG09919.1"/>
    <property type="molecule type" value="Genomic_DNA"/>
</dbReference>
<dbReference type="InterPro" id="IPR011990">
    <property type="entry name" value="TPR-like_helical_dom_sf"/>
</dbReference>
<dbReference type="Proteomes" id="UP000190675">
    <property type="component" value="Chromosome I"/>
</dbReference>
<evidence type="ECO:0000313" key="2">
    <source>
        <dbReference type="EMBL" id="SHG09919.1"/>
    </source>
</evidence>
<dbReference type="PANTHER" id="PTHR45588:SF1">
    <property type="entry name" value="WW DOMAIN-CONTAINING PROTEIN"/>
    <property type="match status" value="1"/>
</dbReference>
<keyword evidence="1" id="KW-0732">Signal</keyword>
<dbReference type="OrthoDB" id="9778494at2"/>
<feature type="chain" id="PRO_5012928781" evidence="1">
    <location>
        <begin position="26"/>
        <end position="533"/>
    </location>
</feature>